<gene>
    <name evidence="2" type="ORF">SELO1098_LOCUS15106</name>
</gene>
<reference evidence="2" key="1">
    <citation type="submission" date="2021-01" db="EMBL/GenBank/DDBJ databases">
        <authorList>
            <person name="Corre E."/>
            <person name="Pelletier E."/>
            <person name="Niang G."/>
            <person name="Scheremetjew M."/>
            <person name="Finn R."/>
            <person name="Kale V."/>
            <person name="Holt S."/>
            <person name="Cochrane G."/>
            <person name="Meng A."/>
            <person name="Brown T."/>
            <person name="Cohen L."/>
        </authorList>
    </citation>
    <scope>NUCLEOTIDE SEQUENCE</scope>
    <source>
        <strain evidence="2">CCAP 955/1</strain>
    </source>
</reference>
<keyword evidence="1" id="KW-0472">Membrane</keyword>
<protein>
    <submittedName>
        <fullName evidence="2">Uncharacterized protein</fullName>
    </submittedName>
</protein>
<dbReference type="AlphaFoldDB" id="A0A7S3M6K3"/>
<accession>A0A7S3M6K3</accession>
<feature type="transmembrane region" description="Helical" evidence="1">
    <location>
        <begin position="7"/>
        <end position="31"/>
    </location>
</feature>
<feature type="transmembrane region" description="Helical" evidence="1">
    <location>
        <begin position="153"/>
        <end position="174"/>
    </location>
</feature>
<evidence type="ECO:0000313" key="2">
    <source>
        <dbReference type="EMBL" id="CAE0286265.1"/>
    </source>
</evidence>
<feature type="transmembrane region" description="Helical" evidence="1">
    <location>
        <begin position="102"/>
        <end position="125"/>
    </location>
</feature>
<proteinExistence type="predicted"/>
<dbReference type="EMBL" id="HBIC01029907">
    <property type="protein sequence ID" value="CAE0286265.1"/>
    <property type="molecule type" value="Transcribed_RNA"/>
</dbReference>
<feature type="transmembrane region" description="Helical" evidence="1">
    <location>
        <begin position="67"/>
        <end position="90"/>
    </location>
</feature>
<organism evidence="2">
    <name type="scientific">Spumella elongata</name>
    <dbReference type="NCBI Taxonomy" id="89044"/>
    <lineage>
        <taxon>Eukaryota</taxon>
        <taxon>Sar</taxon>
        <taxon>Stramenopiles</taxon>
        <taxon>Ochrophyta</taxon>
        <taxon>Chrysophyceae</taxon>
        <taxon>Chromulinales</taxon>
        <taxon>Chromulinaceae</taxon>
        <taxon>Spumella</taxon>
    </lineage>
</organism>
<sequence length="187" mass="20975">MLDKHKLFLYSGVTALATIFFIVAVSTYYWMHIKDTTDLGAFNSSNEGAKGYMTHCTSVMSQVECGYLHSLQVSAVLAILFGGVTSLFYLIPPRPFAAFPTFIAVTGNLCQMIFAIMTSVIFLYFKRNYYNDDGVNREYETPSSSSLSLDTSYWLWVTGTVLTFPLVVGGYYHLLHEHGQKKKALLP</sequence>
<keyword evidence="1" id="KW-0812">Transmembrane</keyword>
<name>A0A7S3M6K3_9STRA</name>
<evidence type="ECO:0000256" key="1">
    <source>
        <dbReference type="SAM" id="Phobius"/>
    </source>
</evidence>
<keyword evidence="1" id="KW-1133">Transmembrane helix</keyword>